<name>A0A8H3UBY1_VENIN</name>
<feature type="compositionally biased region" description="Polar residues" evidence="10">
    <location>
        <begin position="116"/>
        <end position="130"/>
    </location>
</feature>
<evidence type="ECO:0000256" key="4">
    <source>
        <dbReference type="ARBA" id="ARBA00022824"/>
    </source>
</evidence>
<evidence type="ECO:0000256" key="3">
    <source>
        <dbReference type="ARBA" id="ARBA00022787"/>
    </source>
</evidence>
<dbReference type="PROSITE" id="PS51847">
    <property type="entry name" value="SMP"/>
    <property type="match status" value="1"/>
</dbReference>
<evidence type="ECO:0000256" key="7">
    <source>
        <dbReference type="ARBA" id="ARBA00023128"/>
    </source>
</evidence>
<dbReference type="GO" id="GO:0015914">
    <property type="term" value="P:phospholipid transport"/>
    <property type="evidence" value="ECO:0007669"/>
    <property type="project" value="TreeGrafter"/>
</dbReference>
<dbReference type="OrthoDB" id="3356905at2759"/>
<keyword evidence="6" id="KW-0446">Lipid-binding</keyword>
<protein>
    <recommendedName>
        <fullName evidence="9">Mitochondrial distribution and morphology protein 12</fullName>
    </recommendedName>
    <alternativeName>
        <fullName evidence="9">Mitochondrial inheritance component MDM12</fullName>
    </alternativeName>
</protein>
<dbReference type="CDD" id="cd21672">
    <property type="entry name" value="SMP_Mdm12"/>
    <property type="match status" value="1"/>
</dbReference>
<dbReference type="GO" id="GO:0032865">
    <property type="term" value="C:ERMES complex"/>
    <property type="evidence" value="ECO:0007669"/>
    <property type="project" value="UniProtKB-UniRule"/>
</dbReference>
<comment type="subunit">
    <text evidence="9">Component of the ER-mitochondria encounter structure (ERMES) or MDM complex, composed of MMM1, MDM10, MDM12 and MDM34. A MMM1 homodimer associates with one molecule of MDM12 on each side in a pairwise head-to-tail manner, and the SMP-LTD domains of MMM1 and MDM12 generate a continuous hydrophobic tunnel for phospholipid trafficking.</text>
</comment>
<dbReference type="AlphaFoldDB" id="A0A8H3UBY1"/>
<keyword evidence="7 9" id="KW-0496">Mitochondrion</keyword>
<feature type="compositionally biased region" description="Acidic residues" evidence="10">
    <location>
        <begin position="70"/>
        <end position="80"/>
    </location>
</feature>
<dbReference type="HAMAP" id="MF_03104">
    <property type="entry name" value="Mdm12"/>
    <property type="match status" value="1"/>
</dbReference>
<organism evidence="12 13">
    <name type="scientific">Venturia inaequalis</name>
    <name type="common">Apple scab fungus</name>
    <dbReference type="NCBI Taxonomy" id="5025"/>
    <lineage>
        <taxon>Eukaryota</taxon>
        <taxon>Fungi</taxon>
        <taxon>Dikarya</taxon>
        <taxon>Ascomycota</taxon>
        <taxon>Pezizomycotina</taxon>
        <taxon>Dothideomycetes</taxon>
        <taxon>Pleosporomycetidae</taxon>
        <taxon>Venturiales</taxon>
        <taxon>Venturiaceae</taxon>
        <taxon>Venturia</taxon>
    </lineage>
</organism>
<dbReference type="GO" id="GO:1990456">
    <property type="term" value="P:mitochondrion-endoplasmic reticulum membrane tethering"/>
    <property type="evidence" value="ECO:0007669"/>
    <property type="project" value="TreeGrafter"/>
</dbReference>
<dbReference type="GO" id="GO:0045040">
    <property type="term" value="P:protein insertion into mitochondrial outer membrane"/>
    <property type="evidence" value="ECO:0007669"/>
    <property type="project" value="UniProtKB-UniRule"/>
</dbReference>
<dbReference type="InterPro" id="IPR031468">
    <property type="entry name" value="SMP_LBD"/>
</dbReference>
<evidence type="ECO:0000256" key="2">
    <source>
        <dbReference type="ARBA" id="ARBA00022448"/>
    </source>
</evidence>
<dbReference type="EMBL" id="WNWQ01000570">
    <property type="protein sequence ID" value="KAE9965899.1"/>
    <property type="molecule type" value="Genomic_DNA"/>
</dbReference>
<keyword evidence="4 9" id="KW-0256">Endoplasmic reticulum</keyword>
<gene>
    <name evidence="9" type="primary">MDM12</name>
    <name evidence="12" type="ORF">BLS_007340</name>
</gene>
<proteinExistence type="inferred from homology"/>
<evidence type="ECO:0000259" key="11">
    <source>
        <dbReference type="PROSITE" id="PS51847"/>
    </source>
</evidence>
<evidence type="ECO:0000313" key="12">
    <source>
        <dbReference type="EMBL" id="KAE9965899.1"/>
    </source>
</evidence>
<reference evidence="12 13" key="1">
    <citation type="submission" date="2019-11" db="EMBL/GenBank/DDBJ databases">
        <title>Venturia inaequalis Genome Resource.</title>
        <authorList>
            <person name="Lichtner F.J."/>
        </authorList>
    </citation>
    <scope>NUCLEOTIDE SEQUENCE [LARGE SCALE GENOMIC DNA]</scope>
    <source>
        <strain evidence="12">Bline_iso_100314</strain>
    </source>
</reference>
<accession>A0A8H3UBY1</accession>
<dbReference type="Proteomes" id="UP000433883">
    <property type="component" value="Unassembled WGS sequence"/>
</dbReference>
<evidence type="ECO:0000256" key="5">
    <source>
        <dbReference type="ARBA" id="ARBA00023055"/>
    </source>
</evidence>
<comment type="caution">
    <text evidence="12">The sequence shown here is derived from an EMBL/GenBank/DDBJ whole genome shotgun (WGS) entry which is preliminary data.</text>
</comment>
<dbReference type="InterPro" id="IPR027532">
    <property type="entry name" value="Mdm12"/>
</dbReference>
<dbReference type="GO" id="GO:0005789">
    <property type="term" value="C:endoplasmic reticulum membrane"/>
    <property type="evidence" value="ECO:0007669"/>
    <property type="project" value="UniProtKB-SubCell"/>
</dbReference>
<comment type="subcellular location">
    <subcellularLocation>
        <location evidence="1">Membrane</location>
    </subcellularLocation>
    <subcellularLocation>
        <location evidence="9">Mitochondrion outer membrane</location>
        <topology evidence="9">Peripheral membrane protein</topology>
        <orientation evidence="9">Cytoplasmic side</orientation>
    </subcellularLocation>
    <subcellularLocation>
        <location evidence="9">Endoplasmic reticulum membrane</location>
        <topology evidence="9">Peripheral membrane protein</topology>
        <orientation evidence="9">Cytoplasmic side</orientation>
    </subcellularLocation>
    <text evidence="9">The ERMES/MDM complex localizes to a few discrete foci (around 10 per single cell), that represent mitochondria-endoplasmic reticulum junctions. These foci are often found next to mtDNA nucleoids.</text>
</comment>
<feature type="domain" description="SMP-LTD" evidence="11">
    <location>
        <begin position="1"/>
        <end position="420"/>
    </location>
</feature>
<evidence type="ECO:0000313" key="13">
    <source>
        <dbReference type="Proteomes" id="UP000433883"/>
    </source>
</evidence>
<dbReference type="PANTHER" id="PTHR28204">
    <property type="entry name" value="MITOCHONDRIAL DISTRIBUTION AND MORPHOLOGY PROTEIN 12"/>
    <property type="match status" value="1"/>
</dbReference>
<keyword evidence="3 9" id="KW-1000">Mitochondrion outer membrane</keyword>
<feature type="compositionally biased region" description="Polar residues" evidence="10">
    <location>
        <begin position="90"/>
        <end position="102"/>
    </location>
</feature>
<feature type="region of interest" description="Disordered" evidence="10">
    <location>
        <begin position="199"/>
        <end position="271"/>
    </location>
</feature>
<dbReference type="Pfam" id="PF26544">
    <property type="entry name" value="Mdm12"/>
    <property type="match status" value="2"/>
</dbReference>
<feature type="compositionally biased region" description="Polar residues" evidence="10">
    <location>
        <begin position="209"/>
        <end position="221"/>
    </location>
</feature>
<keyword evidence="5" id="KW-0445">Lipid transport</keyword>
<comment type="similarity">
    <text evidence="9">Belongs to the MDM12 family.</text>
</comment>
<evidence type="ECO:0000256" key="6">
    <source>
        <dbReference type="ARBA" id="ARBA00023121"/>
    </source>
</evidence>
<keyword evidence="8 9" id="KW-0472">Membrane</keyword>
<evidence type="ECO:0000256" key="9">
    <source>
        <dbReference type="HAMAP-Rule" id="MF_03104"/>
    </source>
</evidence>
<evidence type="ECO:0000256" key="10">
    <source>
        <dbReference type="SAM" id="MobiDB-lite"/>
    </source>
</evidence>
<evidence type="ECO:0000256" key="8">
    <source>
        <dbReference type="ARBA" id="ARBA00023136"/>
    </source>
</evidence>
<dbReference type="PANTHER" id="PTHR28204:SF1">
    <property type="entry name" value="MITOCHONDRIAL DISTRIBUTION AND MORPHOLOGY PROTEIN 12"/>
    <property type="match status" value="1"/>
</dbReference>
<dbReference type="GO" id="GO:0008289">
    <property type="term" value="F:lipid binding"/>
    <property type="evidence" value="ECO:0007669"/>
    <property type="project" value="UniProtKB-KW"/>
</dbReference>
<feature type="region of interest" description="Disordered" evidence="10">
    <location>
        <begin position="64"/>
        <end position="135"/>
    </location>
</feature>
<keyword evidence="2" id="KW-0813">Transport</keyword>
<sequence length="420" mass="45242">MSVVVDWSALTEGADGIALTETIRAFLDDKIQQIKFPKNLLRAARVSSFDLGTIPPEVELKDICDPLPDFYEDDESDEDEISGHDEGQDAASQSNAHHSISAGSIRHHSEVLPCDSNASPQKLSPQTDTRFTGFRGSLNFGEYPNLASPLISGSQTPGMPGGTSNLSYFHLPFGPGLSGTTTPLAAVAGAHFHGGWPDNRSTPLAPLNATHQSSSSLTPLSTADPGSRPPSQHQHNPVESDGVDSDEDRHAPSFGKSLGGEADAHNIQDQSPNDIQIVTHVRYAGDMRLSLTAEILLDYPMPSFVGIPLKLNITGLRFDGVAILAYIKKRAHVCFLSPEHAGAFAGSETDPTEGIEGSGPPQGKIGGLLEEIKVESEIGQKEPGKQVLKNVGKVEKFILEQVRRIFEDEFVYPSYWTFLV</sequence>
<evidence type="ECO:0000256" key="1">
    <source>
        <dbReference type="ARBA" id="ARBA00004370"/>
    </source>
</evidence>
<comment type="function">
    <text evidence="9">Component of the ERMES/MDM complex, which serves as a molecular tether to connect the endoplasmic reticulum (ER) and mitochondria. Components of this complex are involved in the control of mitochondrial shape and protein biogenesis, and function in nonvesicular lipid trafficking between the ER and mitochondria. MDM12 is required for the interaction of the ER-resident membrane protein MMM1 and the outer mitochondrial membrane-resident beta-barrel protein MDM10. The MDM12-MMM1 subcomplex functions in the major beta-barrel assembly pathway that is responsible for biogenesis of all mitochondrial outer membrane beta-barrel proteins, and acts in a late step after the SAM complex. The MDM10-MDM12-MMM1 subcomplex further acts in the TOM40-specific pathway after the action of the MDM12-MMM1 complex. Essential for establishing and maintaining the structure of mitochondria and maintenance of mtDNA nucleoids.</text>
</comment>